<feature type="domain" description="Yippee/Mis18/Cereblon" evidence="3">
    <location>
        <begin position="5"/>
        <end position="101"/>
    </location>
</feature>
<evidence type="ECO:0000259" key="3">
    <source>
        <dbReference type="Pfam" id="PF03226"/>
    </source>
</evidence>
<dbReference type="GO" id="GO:0046872">
    <property type="term" value="F:metal ion binding"/>
    <property type="evidence" value="ECO:0007669"/>
    <property type="project" value="UniProtKB-KW"/>
</dbReference>
<reference evidence="4" key="1">
    <citation type="journal article" date="2023" name="Mol. Phylogenet. Evol.">
        <title>Genome-scale phylogeny and comparative genomics of the fungal order Sordariales.</title>
        <authorList>
            <person name="Hensen N."/>
            <person name="Bonometti L."/>
            <person name="Westerberg I."/>
            <person name="Brannstrom I.O."/>
            <person name="Guillou S."/>
            <person name="Cros-Aarteil S."/>
            <person name="Calhoun S."/>
            <person name="Haridas S."/>
            <person name="Kuo A."/>
            <person name="Mondo S."/>
            <person name="Pangilinan J."/>
            <person name="Riley R."/>
            <person name="LaButti K."/>
            <person name="Andreopoulos B."/>
            <person name="Lipzen A."/>
            <person name="Chen C."/>
            <person name="Yan M."/>
            <person name="Daum C."/>
            <person name="Ng V."/>
            <person name="Clum A."/>
            <person name="Steindorff A."/>
            <person name="Ohm R.A."/>
            <person name="Martin F."/>
            <person name="Silar P."/>
            <person name="Natvig D.O."/>
            <person name="Lalanne C."/>
            <person name="Gautier V."/>
            <person name="Ament-Velasquez S.L."/>
            <person name="Kruys A."/>
            <person name="Hutchinson M.I."/>
            <person name="Powell A.J."/>
            <person name="Barry K."/>
            <person name="Miller A.N."/>
            <person name="Grigoriev I.V."/>
            <person name="Debuchy R."/>
            <person name="Gladieux P."/>
            <person name="Hiltunen Thoren M."/>
            <person name="Johannesson H."/>
        </authorList>
    </citation>
    <scope>NUCLEOTIDE SEQUENCE</scope>
    <source>
        <strain evidence="4">CBS 560.94</strain>
    </source>
</reference>
<evidence type="ECO:0000256" key="2">
    <source>
        <dbReference type="ARBA" id="ARBA00022833"/>
    </source>
</evidence>
<evidence type="ECO:0000256" key="1">
    <source>
        <dbReference type="ARBA" id="ARBA00022723"/>
    </source>
</evidence>
<comment type="caution">
    <text evidence="4">The sequence shown here is derived from an EMBL/GenBank/DDBJ whole genome shotgun (WGS) entry which is preliminary data.</text>
</comment>
<protein>
    <recommendedName>
        <fullName evidence="3">Yippee/Mis18/Cereblon domain-containing protein</fullName>
    </recommendedName>
</protein>
<evidence type="ECO:0000313" key="4">
    <source>
        <dbReference type="EMBL" id="KAK3355972.1"/>
    </source>
</evidence>
<dbReference type="Proteomes" id="UP001278500">
    <property type="component" value="Unassembled WGS sequence"/>
</dbReference>
<accession>A0AAE0MY99</accession>
<proteinExistence type="predicted"/>
<organism evidence="4 5">
    <name type="scientific">Neurospora tetraspora</name>
    <dbReference type="NCBI Taxonomy" id="94610"/>
    <lineage>
        <taxon>Eukaryota</taxon>
        <taxon>Fungi</taxon>
        <taxon>Dikarya</taxon>
        <taxon>Ascomycota</taxon>
        <taxon>Pezizomycotina</taxon>
        <taxon>Sordariomycetes</taxon>
        <taxon>Sordariomycetidae</taxon>
        <taxon>Sordariales</taxon>
        <taxon>Sordariaceae</taxon>
        <taxon>Neurospora</taxon>
    </lineage>
</organism>
<dbReference type="InterPro" id="IPR004910">
    <property type="entry name" value="Yippee/Mis18/Cereblon"/>
</dbReference>
<reference evidence="4" key="2">
    <citation type="submission" date="2023-06" db="EMBL/GenBank/DDBJ databases">
        <authorList>
            <consortium name="Lawrence Berkeley National Laboratory"/>
            <person name="Haridas S."/>
            <person name="Hensen N."/>
            <person name="Bonometti L."/>
            <person name="Westerberg I."/>
            <person name="Brannstrom I.O."/>
            <person name="Guillou S."/>
            <person name="Cros-Aarteil S."/>
            <person name="Calhoun S."/>
            <person name="Kuo A."/>
            <person name="Mondo S."/>
            <person name="Pangilinan J."/>
            <person name="Riley R."/>
            <person name="Labutti K."/>
            <person name="Andreopoulos B."/>
            <person name="Lipzen A."/>
            <person name="Chen C."/>
            <person name="Yanf M."/>
            <person name="Daum C."/>
            <person name="Ng V."/>
            <person name="Clum A."/>
            <person name="Steindorff A."/>
            <person name="Ohm R."/>
            <person name="Martin F."/>
            <person name="Silar P."/>
            <person name="Natvig D."/>
            <person name="Lalanne C."/>
            <person name="Gautier V."/>
            <person name="Ament-Velasquez S.L."/>
            <person name="Kruys A."/>
            <person name="Hutchinson M.I."/>
            <person name="Powell A.J."/>
            <person name="Barry K."/>
            <person name="Miller A.N."/>
            <person name="Grigoriev I.V."/>
            <person name="Debuchy R."/>
            <person name="Gladieux P."/>
            <person name="Thoren M.H."/>
            <person name="Johannesson H."/>
        </authorList>
    </citation>
    <scope>NUCLEOTIDE SEQUENCE</scope>
    <source>
        <strain evidence="4">CBS 560.94</strain>
    </source>
</reference>
<dbReference type="GeneID" id="87868366"/>
<name>A0AAE0MY99_9PEZI</name>
<dbReference type="RefSeq" id="XP_062687350.1">
    <property type="nucleotide sequence ID" value="XM_062831212.1"/>
</dbReference>
<keyword evidence="1" id="KW-0479">Metal-binding</keyword>
<sequence>MELVICHCKQCRNPIGKFINLWIQIDGKAFSPIIESEDNLKILCRGKIVDGYRGTLTENCKRQDVICASCSESVGVKFLKTPVSHVLHENQIVFRIASVTLSDDAGERVKCAIIRVLSNKEPARVSKANSTEKKGEYCIPRLRLPRFIDIPPLENEVASQRQHVNQTDSNTPRVAKALEKGADGTGDYLAKLETLETTVEKCLLEVKGIFDDLASIKIEVNDPKDVQHQQTT</sequence>
<gene>
    <name evidence="4" type="ORF">B0H65DRAFT_64645</name>
</gene>
<dbReference type="Pfam" id="PF03226">
    <property type="entry name" value="Yippee-Mis18"/>
    <property type="match status" value="1"/>
</dbReference>
<keyword evidence="2" id="KW-0862">Zinc</keyword>
<dbReference type="AlphaFoldDB" id="A0AAE0MY99"/>
<dbReference type="EMBL" id="JAUEPP010000001">
    <property type="protein sequence ID" value="KAK3355972.1"/>
    <property type="molecule type" value="Genomic_DNA"/>
</dbReference>
<evidence type="ECO:0000313" key="5">
    <source>
        <dbReference type="Proteomes" id="UP001278500"/>
    </source>
</evidence>
<keyword evidence="5" id="KW-1185">Reference proteome</keyword>